<sequence>MENVEKNYPLCILLQTLMPNLKITIPKPCAENWENMKPLEQGRFCDSCEKQVLDFTKFSTNELIDYFKYPKGNVCGRMTKVQLENSIPLQNQSSRFKNLSYKIFVASCLTLLTSTKGYSKEIFRNQNIYQDDVKSRKSDNSAKKTDTLITISGVVKDSSDGLPIPGASILVKDGQSLTTTDVNGRFKIQIKSGSNQKLILVSKYLGYETMETEIDLASAQNFEIKIKITPSVLGEITTIMAGGIVVKRSLTNKIGYFFKKVFTGRY</sequence>
<proteinExistence type="predicted"/>
<dbReference type="InterPro" id="IPR008969">
    <property type="entry name" value="CarboxyPept-like_regulatory"/>
</dbReference>
<dbReference type="RefSeq" id="WP_131553014.1">
    <property type="nucleotide sequence ID" value="NZ_SJSK01000002.1"/>
</dbReference>
<gene>
    <name evidence="1" type="ORF">EZ428_10095</name>
</gene>
<dbReference type="Proteomes" id="UP000292884">
    <property type="component" value="Unassembled WGS sequence"/>
</dbReference>
<accession>A0A4R0MYS1</accession>
<dbReference type="AlphaFoldDB" id="A0A4R0MYS1"/>
<dbReference type="GO" id="GO:0004180">
    <property type="term" value="F:carboxypeptidase activity"/>
    <property type="evidence" value="ECO:0007669"/>
    <property type="project" value="UniProtKB-KW"/>
</dbReference>
<dbReference type="Pfam" id="PF13715">
    <property type="entry name" value="CarbopepD_reg_2"/>
    <property type="match status" value="1"/>
</dbReference>
<dbReference type="Gene3D" id="2.60.40.1120">
    <property type="entry name" value="Carboxypeptidase-like, regulatory domain"/>
    <property type="match status" value="1"/>
</dbReference>
<keyword evidence="1" id="KW-0378">Hydrolase</keyword>
<evidence type="ECO:0000313" key="1">
    <source>
        <dbReference type="EMBL" id="TCC92073.1"/>
    </source>
</evidence>
<reference evidence="1 2" key="1">
    <citation type="submission" date="2019-02" db="EMBL/GenBank/DDBJ databases">
        <title>Pedobacter sp. RP-1-13 sp. nov., isolated from Arctic soil.</title>
        <authorList>
            <person name="Dahal R.H."/>
        </authorList>
    </citation>
    <scope>NUCLEOTIDE SEQUENCE [LARGE SCALE GENOMIC DNA]</scope>
    <source>
        <strain evidence="1 2">RP-1-13</strain>
    </source>
</reference>
<dbReference type="SUPFAM" id="SSF49464">
    <property type="entry name" value="Carboxypeptidase regulatory domain-like"/>
    <property type="match status" value="1"/>
</dbReference>
<dbReference type="OrthoDB" id="7432683at2"/>
<comment type="caution">
    <text evidence="1">The sequence shown here is derived from an EMBL/GenBank/DDBJ whole genome shotgun (WGS) entry which is preliminary data.</text>
</comment>
<keyword evidence="1" id="KW-0121">Carboxypeptidase</keyword>
<protein>
    <submittedName>
        <fullName evidence="1">Carboxypeptidase-like regulatory domain-containing protein</fullName>
    </submittedName>
</protein>
<keyword evidence="1" id="KW-0645">Protease</keyword>
<dbReference type="EMBL" id="SJSK01000002">
    <property type="protein sequence ID" value="TCC92073.1"/>
    <property type="molecule type" value="Genomic_DNA"/>
</dbReference>
<keyword evidence="2" id="KW-1185">Reference proteome</keyword>
<organism evidence="1 2">
    <name type="scientific">Pedobacter frigiditerrae</name>
    <dbReference type="NCBI Taxonomy" id="2530452"/>
    <lineage>
        <taxon>Bacteria</taxon>
        <taxon>Pseudomonadati</taxon>
        <taxon>Bacteroidota</taxon>
        <taxon>Sphingobacteriia</taxon>
        <taxon>Sphingobacteriales</taxon>
        <taxon>Sphingobacteriaceae</taxon>
        <taxon>Pedobacter</taxon>
    </lineage>
</organism>
<name>A0A4R0MYS1_9SPHI</name>
<evidence type="ECO:0000313" key="2">
    <source>
        <dbReference type="Proteomes" id="UP000292884"/>
    </source>
</evidence>